<keyword evidence="2" id="KW-0732">Signal</keyword>
<comment type="caution">
    <text evidence="3">The sequence shown here is derived from an EMBL/GenBank/DDBJ whole genome shotgun (WGS) entry which is preliminary data.</text>
</comment>
<gene>
    <name evidence="3" type="ORF">KQX54_006130</name>
</gene>
<feature type="signal peptide" evidence="2">
    <location>
        <begin position="1"/>
        <end position="16"/>
    </location>
</feature>
<evidence type="ECO:0000256" key="1">
    <source>
        <dbReference type="SAM" id="MobiDB-lite"/>
    </source>
</evidence>
<feature type="chain" id="PRO_5043664208" description="Secreted protein" evidence="2">
    <location>
        <begin position="17"/>
        <end position="228"/>
    </location>
</feature>
<name>A0AAV7J7T3_COTGL</name>
<dbReference type="Proteomes" id="UP000826195">
    <property type="component" value="Unassembled WGS sequence"/>
</dbReference>
<evidence type="ECO:0000313" key="4">
    <source>
        <dbReference type="Proteomes" id="UP000826195"/>
    </source>
</evidence>
<protein>
    <recommendedName>
        <fullName evidence="5">Secreted protein</fullName>
    </recommendedName>
</protein>
<evidence type="ECO:0000256" key="2">
    <source>
        <dbReference type="SAM" id="SignalP"/>
    </source>
</evidence>
<reference evidence="3 4" key="1">
    <citation type="journal article" date="2021" name="J. Hered.">
        <title>A chromosome-level genome assembly of the parasitoid wasp, Cotesia glomerata (Hymenoptera: Braconidae).</title>
        <authorList>
            <person name="Pinto B.J."/>
            <person name="Weis J.J."/>
            <person name="Gamble T."/>
            <person name="Ode P.J."/>
            <person name="Paul R."/>
            <person name="Zaspel J.M."/>
        </authorList>
    </citation>
    <scope>NUCLEOTIDE SEQUENCE [LARGE SCALE GENOMIC DNA]</scope>
    <source>
        <tissue evidence="3">Whole</tissue>
    </source>
</reference>
<accession>A0AAV7J7T3</accession>
<dbReference type="AlphaFoldDB" id="A0AAV7J7T3"/>
<sequence length="228" mass="26247">MYFGSCWTLWTRGVLALGVTSLLLNYSASTVAANRHRHNHYLNNQGKQFYHDSYGHGDDEPKVSELPQNFHQRGHVPRDKNRSDWVTLYRRDKLPWSSGWYGGESTRSNLSLGDEDRERFKRYSKYVGYTTSRLTVKQQPMAYVHIKPATSTPTKRKCVRCMVVYKPCKSPPKIVLPVNRYQEPAKKWRGLMYGESVSGCTVDRAIGTQNSGKKQKQKIPSAHARFQS</sequence>
<keyword evidence="4" id="KW-1185">Reference proteome</keyword>
<evidence type="ECO:0008006" key="5">
    <source>
        <dbReference type="Google" id="ProtNLM"/>
    </source>
</evidence>
<proteinExistence type="predicted"/>
<evidence type="ECO:0000313" key="3">
    <source>
        <dbReference type="EMBL" id="KAH0567024.1"/>
    </source>
</evidence>
<dbReference type="EMBL" id="JAHXZJ010000001">
    <property type="protein sequence ID" value="KAH0567024.1"/>
    <property type="molecule type" value="Genomic_DNA"/>
</dbReference>
<feature type="region of interest" description="Disordered" evidence="1">
    <location>
        <begin position="206"/>
        <end position="228"/>
    </location>
</feature>
<organism evidence="3 4">
    <name type="scientific">Cotesia glomerata</name>
    <name type="common">Lepidopteran parasitic wasp</name>
    <name type="synonym">Apanteles glomeratus</name>
    <dbReference type="NCBI Taxonomy" id="32391"/>
    <lineage>
        <taxon>Eukaryota</taxon>
        <taxon>Metazoa</taxon>
        <taxon>Ecdysozoa</taxon>
        <taxon>Arthropoda</taxon>
        <taxon>Hexapoda</taxon>
        <taxon>Insecta</taxon>
        <taxon>Pterygota</taxon>
        <taxon>Neoptera</taxon>
        <taxon>Endopterygota</taxon>
        <taxon>Hymenoptera</taxon>
        <taxon>Apocrita</taxon>
        <taxon>Ichneumonoidea</taxon>
        <taxon>Braconidae</taxon>
        <taxon>Microgastrinae</taxon>
        <taxon>Cotesia</taxon>
    </lineage>
</organism>